<dbReference type="AlphaFoldDB" id="A0A1H7PT98"/>
<dbReference type="EMBL" id="FOBI01000010">
    <property type="protein sequence ID" value="SEL38982.1"/>
    <property type="molecule type" value="Genomic_DNA"/>
</dbReference>
<evidence type="ECO:0000313" key="2">
    <source>
        <dbReference type="EMBL" id="SEL38982.1"/>
    </source>
</evidence>
<protein>
    <recommendedName>
        <fullName evidence="4">LETM1-like protein</fullName>
    </recommendedName>
</protein>
<dbReference type="Proteomes" id="UP000199297">
    <property type="component" value="Unassembled WGS sequence"/>
</dbReference>
<evidence type="ECO:0008006" key="4">
    <source>
        <dbReference type="Google" id="ProtNLM"/>
    </source>
</evidence>
<name>A0A1H7PT98_9GAMM</name>
<evidence type="ECO:0000256" key="1">
    <source>
        <dbReference type="SAM" id="Phobius"/>
    </source>
</evidence>
<reference evidence="3" key="1">
    <citation type="submission" date="2016-10" db="EMBL/GenBank/DDBJ databases">
        <authorList>
            <person name="Varghese N."/>
            <person name="Submissions S."/>
        </authorList>
    </citation>
    <scope>NUCLEOTIDE SEQUENCE [LARGE SCALE GENOMIC DNA]</scope>
    <source>
        <strain evidence="3">CGMCC 1.9127</strain>
    </source>
</reference>
<evidence type="ECO:0000313" key="3">
    <source>
        <dbReference type="Proteomes" id="UP000199297"/>
    </source>
</evidence>
<feature type="transmembrane region" description="Helical" evidence="1">
    <location>
        <begin position="74"/>
        <end position="97"/>
    </location>
</feature>
<keyword evidence="1" id="KW-1133">Transmembrane helix</keyword>
<keyword evidence="3" id="KW-1185">Reference proteome</keyword>
<dbReference type="OrthoDB" id="5298506at2"/>
<sequence length="124" mass="14118">MKVWRHFHKAPIRVLHISKRRNLLQLKRSMIKIKIALAQEKAETKAMLSTYKRYTKRAASAEEMRIANQQFIDILKGLGIGVVAILPFAPITIPLMIKIARLVGVEILPSSMLTDKKNNVSKDD</sequence>
<keyword evidence="1" id="KW-0472">Membrane</keyword>
<proteinExistence type="predicted"/>
<accession>A0A1H7PT98</accession>
<dbReference type="RefSeq" id="WP_085284060.1">
    <property type="nucleotide sequence ID" value="NZ_FOBI01000010.1"/>
</dbReference>
<organism evidence="2 3">
    <name type="scientific">Colwellia chukchiensis</name>
    <dbReference type="NCBI Taxonomy" id="641665"/>
    <lineage>
        <taxon>Bacteria</taxon>
        <taxon>Pseudomonadati</taxon>
        <taxon>Pseudomonadota</taxon>
        <taxon>Gammaproteobacteria</taxon>
        <taxon>Alteromonadales</taxon>
        <taxon>Colwelliaceae</taxon>
        <taxon>Colwellia</taxon>
    </lineage>
</organism>
<keyword evidence="1" id="KW-0812">Transmembrane</keyword>
<gene>
    <name evidence="2" type="ORF">SAMN05216262_11035</name>
</gene>